<evidence type="ECO:0000313" key="1">
    <source>
        <dbReference type="EMBL" id="CDL12740.1"/>
    </source>
</evidence>
<keyword evidence="1" id="KW-0315">Glutamine amidotransferase</keyword>
<reference evidence="1" key="1">
    <citation type="submission" date="2013-10" db="EMBL/GenBank/DDBJ databases">
        <title>Antibiotic resistance diversity of beta-lactamase producers in the General Hospital Vienna.</title>
        <authorList>
            <person name="Barisic I."/>
            <person name="Mitteregger D."/>
            <person name="Hirschl A.M."/>
            <person name="Noehammer C."/>
            <person name="Wiesinger-Mayr H."/>
        </authorList>
    </citation>
    <scope>NUCLEOTIDE SEQUENCE [LARGE SCALE GENOMIC DNA]</scope>
    <source>
        <strain evidence="1">IS43</strain>
    </source>
</reference>
<dbReference type="AlphaFoldDB" id="W1DVL4"/>
<dbReference type="GO" id="GO:0016740">
    <property type="term" value="F:transferase activity"/>
    <property type="evidence" value="ECO:0007669"/>
    <property type="project" value="UniProtKB-KW"/>
</dbReference>
<evidence type="ECO:0000313" key="2">
    <source>
        <dbReference type="Proteomes" id="UP000019183"/>
    </source>
</evidence>
<keyword evidence="2" id="KW-1185">Reference proteome</keyword>
<organism evidence="1 2">
    <name type="scientific">Klebsiella pneumoniae IS43</name>
    <dbReference type="NCBI Taxonomy" id="1432552"/>
    <lineage>
        <taxon>Bacteria</taxon>
        <taxon>Pseudomonadati</taxon>
        <taxon>Pseudomonadota</taxon>
        <taxon>Gammaproteobacteria</taxon>
        <taxon>Enterobacterales</taxon>
        <taxon>Enterobacteriaceae</taxon>
        <taxon>Klebsiella/Raoultella group</taxon>
        <taxon>Klebsiella</taxon>
        <taxon>Klebsiella pneumoniae complex</taxon>
    </lineage>
</organism>
<protein>
    <submittedName>
        <fullName evidence="1">Glutamine amidotransferase class-I</fullName>
    </submittedName>
</protein>
<sequence length="58" mass="6689">MDVVERLIAHSEKDLSRAAEYRFVDTPEALRAHDYSEMNQVLFGFLDKLEARYTAAQA</sequence>
<comment type="caution">
    <text evidence="1">The sequence shown here is derived from an EMBL/GenBank/DDBJ whole genome shotgun (WGS) entry which is preliminary data.</text>
</comment>
<name>W1DVL4_KLEPN</name>
<dbReference type="EMBL" id="CBWK010000829">
    <property type="protein sequence ID" value="CDL12740.1"/>
    <property type="molecule type" value="Genomic_DNA"/>
</dbReference>
<dbReference type="Proteomes" id="UP000019183">
    <property type="component" value="Unassembled WGS sequence"/>
</dbReference>
<proteinExistence type="predicted"/>
<accession>W1DVL4</accession>